<dbReference type="RefSeq" id="WP_174680149.1">
    <property type="nucleotide sequence ID" value="NZ_JABUQZ010000001.1"/>
</dbReference>
<organism evidence="2 4">
    <name type="scientific">Haloterrigena gelatinilytica</name>
    <dbReference type="NCBI Taxonomy" id="2741724"/>
    <lineage>
        <taxon>Archaea</taxon>
        <taxon>Methanobacteriati</taxon>
        <taxon>Methanobacteriota</taxon>
        <taxon>Stenosarchaea group</taxon>
        <taxon>Halobacteria</taxon>
        <taxon>Halobacteriales</taxon>
        <taxon>Natrialbaceae</taxon>
        <taxon>Haloterrigena</taxon>
    </lineage>
</organism>
<dbReference type="Proteomes" id="UP000728647">
    <property type="component" value="Unassembled WGS sequence"/>
</dbReference>
<dbReference type="AlphaFoldDB" id="A0A8J8GMM1"/>
<feature type="compositionally biased region" description="Basic and acidic residues" evidence="1">
    <location>
        <begin position="133"/>
        <end position="146"/>
    </location>
</feature>
<protein>
    <submittedName>
        <fullName evidence="2">TFIIB-type zinc ribbon-containing protein</fullName>
    </submittedName>
</protein>
<accession>A0A8J8GMM1</accession>
<dbReference type="Proteomes" id="UP001016761">
    <property type="component" value="Unassembled WGS sequence"/>
</dbReference>
<dbReference type="OrthoDB" id="341613at2157"/>
<dbReference type="Pfam" id="PF23430">
    <property type="entry name" value="DUF7117"/>
    <property type="match status" value="1"/>
</dbReference>
<reference evidence="2 5" key="1">
    <citation type="submission" date="2020-06" db="EMBL/GenBank/DDBJ databases">
        <title>Haloterrigena sp. nov., an extremely halophilic archaeon isolated from a saline sediment.</title>
        <authorList>
            <person name="Liu B.-B."/>
        </authorList>
    </citation>
    <scope>NUCLEOTIDE SEQUENCE</scope>
    <source>
        <strain evidence="2">SYSU A121-1</strain>
        <strain evidence="3 5">SYSU A558-1</strain>
    </source>
</reference>
<dbReference type="EMBL" id="JABUQZ010000001">
    <property type="protein sequence ID" value="NUC72206.1"/>
    <property type="molecule type" value="Genomic_DNA"/>
</dbReference>
<evidence type="ECO:0000313" key="5">
    <source>
        <dbReference type="Proteomes" id="UP001016761"/>
    </source>
</evidence>
<comment type="caution">
    <text evidence="2">The sequence shown here is derived from an EMBL/GenBank/DDBJ whole genome shotgun (WGS) entry which is preliminary data.</text>
</comment>
<dbReference type="EMBL" id="JABURA010000001">
    <property type="protein sequence ID" value="NUB91968.1"/>
    <property type="molecule type" value="Genomic_DNA"/>
</dbReference>
<name>A0A8J8GMM1_9EURY</name>
<evidence type="ECO:0000256" key="1">
    <source>
        <dbReference type="SAM" id="MobiDB-lite"/>
    </source>
</evidence>
<evidence type="ECO:0000313" key="3">
    <source>
        <dbReference type="EMBL" id="NUC72206.1"/>
    </source>
</evidence>
<gene>
    <name evidence="2" type="ORF">HT576_13185</name>
    <name evidence="3" type="ORF">HTZ84_07765</name>
</gene>
<proteinExistence type="predicted"/>
<evidence type="ECO:0000313" key="2">
    <source>
        <dbReference type="EMBL" id="NUB91968.1"/>
    </source>
</evidence>
<keyword evidence="5" id="KW-1185">Reference proteome</keyword>
<dbReference type="InterPro" id="IPR055541">
    <property type="entry name" value="DUF7117"/>
</dbReference>
<sequence>MKIRGERECKECGTRWSYYETGSVGCPACGSLHSVGVDDRTEHTDLQVTFDLTAIRNAIDDQPVGDLAERAREECREYVRRRGFVNAGTLRELDDDYLAANELLHVADIVRREIDLEEREELYFLSLLRDADGGGPRSDDGQRPPAEEVPPGLRSARGLAAANAVRDYRRDIRTWAEDRDLTTAERGALETLGEHVTRIRMLDGDVDPRTADRLIEAARDLANGLRGDELAFTRAQDRLEDLEFGTDGSGDRFGD</sequence>
<feature type="region of interest" description="Disordered" evidence="1">
    <location>
        <begin position="133"/>
        <end position="153"/>
    </location>
</feature>
<evidence type="ECO:0000313" key="4">
    <source>
        <dbReference type="Proteomes" id="UP000728647"/>
    </source>
</evidence>